<feature type="domain" description="Acyl-CoA dehydrogenase/oxidase C-terminal" evidence="6">
    <location>
        <begin position="220"/>
        <end position="354"/>
    </location>
</feature>
<protein>
    <submittedName>
        <fullName evidence="8">Acyl-CoA/acyl-ACP dehydrogenase</fullName>
    </submittedName>
</protein>
<evidence type="ECO:0000259" key="6">
    <source>
        <dbReference type="Pfam" id="PF00441"/>
    </source>
</evidence>
<keyword evidence="9" id="KW-1185">Reference proteome</keyword>
<dbReference type="Proteomes" id="UP000655751">
    <property type="component" value="Unassembled WGS sequence"/>
</dbReference>
<feature type="domain" description="Acyl-CoA dehydrogenase/oxidase N-terminal" evidence="7">
    <location>
        <begin position="32"/>
        <end position="83"/>
    </location>
</feature>
<dbReference type="AlphaFoldDB" id="A0A931N6H4"/>
<dbReference type="PANTHER" id="PTHR43884">
    <property type="entry name" value="ACYL-COA DEHYDROGENASE"/>
    <property type="match status" value="1"/>
</dbReference>
<dbReference type="Pfam" id="PF00441">
    <property type="entry name" value="Acyl-CoA_dh_1"/>
    <property type="match status" value="1"/>
</dbReference>
<dbReference type="RefSeq" id="WP_196153056.1">
    <property type="nucleotide sequence ID" value="NZ_JADMLG010000017.1"/>
</dbReference>
<dbReference type="GO" id="GO:0050660">
    <property type="term" value="F:flavin adenine dinucleotide binding"/>
    <property type="evidence" value="ECO:0007669"/>
    <property type="project" value="InterPro"/>
</dbReference>
<dbReference type="InterPro" id="IPR036250">
    <property type="entry name" value="AcylCo_DH-like_C"/>
</dbReference>
<evidence type="ECO:0000256" key="2">
    <source>
        <dbReference type="ARBA" id="ARBA00009347"/>
    </source>
</evidence>
<evidence type="ECO:0000256" key="5">
    <source>
        <dbReference type="ARBA" id="ARBA00023002"/>
    </source>
</evidence>
<dbReference type="Gene3D" id="1.10.540.10">
    <property type="entry name" value="Acyl-CoA dehydrogenase/oxidase, N-terminal domain"/>
    <property type="match status" value="1"/>
</dbReference>
<comment type="cofactor">
    <cofactor evidence="1">
        <name>FAD</name>
        <dbReference type="ChEBI" id="CHEBI:57692"/>
    </cofactor>
</comment>
<dbReference type="InterPro" id="IPR037069">
    <property type="entry name" value="AcylCoA_DH/ox_N_sf"/>
</dbReference>
<dbReference type="CDD" id="cd00567">
    <property type="entry name" value="ACAD"/>
    <property type="match status" value="1"/>
</dbReference>
<gene>
    <name evidence="8" type="ORF">IT779_31255</name>
</gene>
<comment type="similarity">
    <text evidence="2">Belongs to the acyl-CoA dehydrogenase family.</text>
</comment>
<evidence type="ECO:0000256" key="4">
    <source>
        <dbReference type="ARBA" id="ARBA00022827"/>
    </source>
</evidence>
<dbReference type="GO" id="GO:0003995">
    <property type="term" value="F:acyl-CoA dehydrogenase activity"/>
    <property type="evidence" value="ECO:0007669"/>
    <property type="project" value="TreeGrafter"/>
</dbReference>
<dbReference type="InterPro" id="IPR009100">
    <property type="entry name" value="AcylCoA_DH/oxidase_NM_dom_sf"/>
</dbReference>
<dbReference type="PANTHER" id="PTHR43884:SF20">
    <property type="entry name" value="ACYL-COA DEHYDROGENASE FADE28"/>
    <property type="match status" value="1"/>
</dbReference>
<dbReference type="Gene3D" id="2.40.110.10">
    <property type="entry name" value="Butyryl-CoA Dehydrogenase, subunit A, domain 2"/>
    <property type="match status" value="1"/>
</dbReference>
<proteinExistence type="inferred from homology"/>
<dbReference type="SUPFAM" id="SSF56645">
    <property type="entry name" value="Acyl-CoA dehydrogenase NM domain-like"/>
    <property type="match status" value="1"/>
</dbReference>
<evidence type="ECO:0000313" key="9">
    <source>
        <dbReference type="Proteomes" id="UP000655751"/>
    </source>
</evidence>
<evidence type="ECO:0000256" key="1">
    <source>
        <dbReference type="ARBA" id="ARBA00001974"/>
    </source>
</evidence>
<dbReference type="InterPro" id="IPR009075">
    <property type="entry name" value="AcylCo_DH/oxidase_C"/>
</dbReference>
<keyword evidence="4" id="KW-0274">FAD</keyword>
<evidence type="ECO:0000313" key="8">
    <source>
        <dbReference type="EMBL" id="MBH0780757.1"/>
    </source>
</evidence>
<dbReference type="InterPro" id="IPR046373">
    <property type="entry name" value="Acyl-CoA_Oxase/DH_mid-dom_sf"/>
</dbReference>
<comment type="caution">
    <text evidence="8">The sequence shown here is derived from an EMBL/GenBank/DDBJ whole genome shotgun (WGS) entry which is preliminary data.</text>
</comment>
<reference evidence="8" key="1">
    <citation type="submission" date="2020-11" db="EMBL/GenBank/DDBJ databases">
        <title>Nocardia NEAU-351.nov., a novel actinomycete isolated from the cow dung.</title>
        <authorList>
            <person name="Zhang X."/>
        </authorList>
    </citation>
    <scope>NUCLEOTIDE SEQUENCE</scope>
    <source>
        <strain evidence="8">NEAU-351</strain>
    </source>
</reference>
<dbReference type="Gene3D" id="1.20.140.10">
    <property type="entry name" value="Butyryl-CoA Dehydrogenase, subunit A, domain 3"/>
    <property type="match status" value="1"/>
</dbReference>
<name>A0A931N6H4_9NOCA</name>
<dbReference type="SUPFAM" id="SSF47203">
    <property type="entry name" value="Acyl-CoA dehydrogenase C-terminal domain-like"/>
    <property type="match status" value="1"/>
</dbReference>
<dbReference type="InterPro" id="IPR013786">
    <property type="entry name" value="AcylCoA_DH/ox_N"/>
</dbReference>
<sequence>MSEEFTELHDELRSVARDLLGKCDRDTAPDQALLAGSGWLGLAVPAELDGAGATFAEVAVLLDEVGRAAAHGPFASMVSLGLGALDLVIPNPARDELIRATVAGAATPILVLSAEWDPALPSEPGFRLESTADGLRLYGSADFVLDAREADRLLTPARTEDGTLALVALEPGTSVTEQPVVDATRRPGRVEFDGVEVDPEALWHFADASAALRRLHDRAAVTITFDSLGLSAAMLDATVEYVRVREQFGRPIGSFQAVKHACADMLVQLTVARELARAAVRAHTTATPDATVAISMAKSYTTEAAVRIAGTAMQLHGGMGYTWESGIHRYLKRATLNRSLFGSPIAHRHHLAARYRPE</sequence>
<evidence type="ECO:0000259" key="7">
    <source>
        <dbReference type="Pfam" id="PF02771"/>
    </source>
</evidence>
<dbReference type="Pfam" id="PF02771">
    <property type="entry name" value="Acyl-CoA_dh_N"/>
    <property type="match status" value="1"/>
</dbReference>
<keyword evidence="3" id="KW-0285">Flavoprotein</keyword>
<organism evidence="8 9">
    <name type="scientific">Nocardia bovistercoris</name>
    <dbReference type="NCBI Taxonomy" id="2785916"/>
    <lineage>
        <taxon>Bacteria</taxon>
        <taxon>Bacillati</taxon>
        <taxon>Actinomycetota</taxon>
        <taxon>Actinomycetes</taxon>
        <taxon>Mycobacteriales</taxon>
        <taxon>Nocardiaceae</taxon>
        <taxon>Nocardia</taxon>
    </lineage>
</organism>
<dbReference type="EMBL" id="JADMLG010000017">
    <property type="protein sequence ID" value="MBH0780757.1"/>
    <property type="molecule type" value="Genomic_DNA"/>
</dbReference>
<evidence type="ECO:0000256" key="3">
    <source>
        <dbReference type="ARBA" id="ARBA00022630"/>
    </source>
</evidence>
<accession>A0A931N6H4</accession>
<keyword evidence="5" id="KW-0560">Oxidoreductase</keyword>